<dbReference type="AlphaFoldDB" id="A0A1C3JSN8"/>
<accession>A0A1C3JSN8</accession>
<keyword evidence="3" id="KW-1185">Reference proteome</keyword>
<sequence>MNVDKAKKRIAKQVGKGFKGYPLVSIEYFGETPELATQVVIQFISEEGAEPQEQKFSAKNDVRNDETIQTVLLKIIERADAGSVTEIAGVAKL</sequence>
<reference evidence="1 4" key="2">
    <citation type="submission" date="2016-06" db="EMBL/GenBank/DDBJ databases">
        <authorList>
            <person name="Kjaerup R.B."/>
            <person name="Dalgaard T.S."/>
            <person name="Juul-Madsen H.R."/>
        </authorList>
    </citation>
    <scope>NUCLEOTIDE SEQUENCE [LARGE SCALE GENOMIC DNA]</scope>
    <source>
        <strain evidence="1 4">CECT 5115</strain>
    </source>
</reference>
<proteinExistence type="predicted"/>
<dbReference type="Proteomes" id="UP000092840">
    <property type="component" value="Unassembled WGS sequence"/>
</dbReference>
<gene>
    <name evidence="1" type="ORF">MGA5115_02364</name>
    <name evidence="2" type="ORF">MGA5116_03246</name>
</gene>
<evidence type="ECO:0000313" key="1">
    <source>
        <dbReference type="EMBL" id="SBT18243.1"/>
    </source>
</evidence>
<dbReference type="EMBL" id="FLRA01000017">
    <property type="protein sequence ID" value="SBT18243.1"/>
    <property type="molecule type" value="Genomic_DNA"/>
</dbReference>
<reference evidence="2 3" key="1">
    <citation type="submission" date="2016-06" db="EMBL/GenBank/DDBJ databases">
        <authorList>
            <person name="Rodrigo-Torres L."/>
            <person name="Arahal D.R."/>
        </authorList>
    </citation>
    <scope>NUCLEOTIDE SEQUENCE [LARGE SCALE GENOMIC DNA]</scope>
    <source>
        <strain evidence="2 3">CECT 5116</strain>
    </source>
</reference>
<protein>
    <submittedName>
        <fullName evidence="1">Uncharacterized protein</fullName>
    </submittedName>
</protein>
<dbReference type="OrthoDB" id="5770315at2"/>
<dbReference type="RefSeq" id="WP_067036743.1">
    <property type="nucleotide sequence ID" value="NZ_FLRA01000017.1"/>
</dbReference>
<organism evidence="1 4">
    <name type="scientific">Marinomonas gallaica</name>
    <dbReference type="NCBI Taxonomy" id="1806667"/>
    <lineage>
        <taxon>Bacteria</taxon>
        <taxon>Pseudomonadati</taxon>
        <taxon>Pseudomonadota</taxon>
        <taxon>Gammaproteobacteria</taxon>
        <taxon>Oceanospirillales</taxon>
        <taxon>Oceanospirillaceae</taxon>
        <taxon>Marinomonas</taxon>
    </lineage>
</organism>
<evidence type="ECO:0000313" key="4">
    <source>
        <dbReference type="Proteomes" id="UP000092871"/>
    </source>
</evidence>
<evidence type="ECO:0000313" key="3">
    <source>
        <dbReference type="Proteomes" id="UP000092840"/>
    </source>
</evidence>
<evidence type="ECO:0000313" key="2">
    <source>
        <dbReference type="EMBL" id="SBT22623.1"/>
    </source>
</evidence>
<name>A0A1C3JSN8_9GAMM</name>
<dbReference type="Proteomes" id="UP000092871">
    <property type="component" value="Unassembled WGS sequence"/>
</dbReference>
<dbReference type="EMBL" id="FLRB01000019">
    <property type="protein sequence ID" value="SBT22623.1"/>
    <property type="molecule type" value="Genomic_DNA"/>
</dbReference>